<proteinExistence type="predicted"/>
<name>A0A7W8J9G4_9BACT</name>
<dbReference type="EMBL" id="JACHDZ010000005">
    <property type="protein sequence ID" value="MBB5345099.1"/>
    <property type="molecule type" value="Genomic_DNA"/>
</dbReference>
<protein>
    <submittedName>
        <fullName evidence="2">Uncharacterized protein</fullName>
    </submittedName>
</protein>
<evidence type="ECO:0000313" key="2">
    <source>
        <dbReference type="EMBL" id="MBB5345099.1"/>
    </source>
</evidence>
<feature type="region of interest" description="Disordered" evidence="1">
    <location>
        <begin position="78"/>
        <end position="112"/>
    </location>
</feature>
<organism evidence="2 3">
    <name type="scientific">Tunturiibacter lichenicola</name>
    <dbReference type="NCBI Taxonomy" id="2051959"/>
    <lineage>
        <taxon>Bacteria</taxon>
        <taxon>Pseudomonadati</taxon>
        <taxon>Acidobacteriota</taxon>
        <taxon>Terriglobia</taxon>
        <taxon>Terriglobales</taxon>
        <taxon>Acidobacteriaceae</taxon>
        <taxon>Tunturiibacter</taxon>
    </lineage>
</organism>
<dbReference type="AlphaFoldDB" id="A0A7W8J9G4"/>
<gene>
    <name evidence="2" type="ORF">HDF10_003090</name>
</gene>
<accession>A0A7W8J9G4</accession>
<reference evidence="2 3" key="1">
    <citation type="submission" date="2020-08" db="EMBL/GenBank/DDBJ databases">
        <title>Genomic Encyclopedia of Type Strains, Phase IV (KMG-V): Genome sequencing to study the core and pangenomes of soil and plant-associated prokaryotes.</title>
        <authorList>
            <person name="Whitman W."/>
        </authorList>
    </citation>
    <scope>NUCLEOTIDE SEQUENCE [LARGE SCALE GENOMIC DNA]</scope>
    <source>
        <strain evidence="2 3">M8US30</strain>
    </source>
</reference>
<feature type="compositionally biased region" description="Low complexity" evidence="1">
    <location>
        <begin position="85"/>
        <end position="99"/>
    </location>
</feature>
<dbReference type="Proteomes" id="UP000569092">
    <property type="component" value="Unassembled WGS sequence"/>
</dbReference>
<comment type="caution">
    <text evidence="2">The sequence shown here is derived from an EMBL/GenBank/DDBJ whole genome shotgun (WGS) entry which is preliminary data.</text>
</comment>
<evidence type="ECO:0000313" key="3">
    <source>
        <dbReference type="Proteomes" id="UP000569092"/>
    </source>
</evidence>
<sequence>MLRTLFLRSLMSMPNTVVKRLQDRIADAKHDIESTEMHLVKQNESSISPDQVQGLRGLQEMYRKRIVKLDAEIASVPSLREDNPGSLQGSSVQSSVELSDVTSLKGSKVEHL</sequence>
<evidence type="ECO:0000256" key="1">
    <source>
        <dbReference type="SAM" id="MobiDB-lite"/>
    </source>
</evidence>